<name>A0A4R4D6Y3_9PROT</name>
<dbReference type="InterPro" id="IPR050256">
    <property type="entry name" value="Glycosyltransferase_2"/>
</dbReference>
<dbReference type="GO" id="GO:0005886">
    <property type="term" value="C:plasma membrane"/>
    <property type="evidence" value="ECO:0007669"/>
    <property type="project" value="UniProtKB-SubCell"/>
</dbReference>
<comment type="subcellular location">
    <subcellularLocation>
        <location evidence="1">Cell membrane</location>
        <topology evidence="1">Multi-pass membrane protein</topology>
    </subcellularLocation>
</comment>
<proteinExistence type="inferred from homology"/>
<evidence type="ECO:0000256" key="3">
    <source>
        <dbReference type="ARBA" id="ARBA00022676"/>
    </source>
</evidence>
<evidence type="ECO:0000313" key="12">
    <source>
        <dbReference type="Proteomes" id="UP000295023"/>
    </source>
</evidence>
<keyword evidence="6 9" id="KW-1133">Transmembrane helix</keyword>
<feature type="transmembrane region" description="Helical" evidence="9">
    <location>
        <begin position="245"/>
        <end position="266"/>
    </location>
</feature>
<dbReference type="GO" id="GO:0016757">
    <property type="term" value="F:glycosyltransferase activity"/>
    <property type="evidence" value="ECO:0007669"/>
    <property type="project" value="UniProtKB-KW"/>
</dbReference>
<gene>
    <name evidence="11" type="ORF">EXY23_21530</name>
</gene>
<feature type="transmembrane region" description="Helical" evidence="9">
    <location>
        <begin position="278"/>
        <end position="303"/>
    </location>
</feature>
<comment type="caution">
    <text evidence="11">The sequence shown here is derived from an EMBL/GenBank/DDBJ whole genome shotgun (WGS) entry which is preliminary data.</text>
</comment>
<dbReference type="Gene3D" id="3.90.550.10">
    <property type="entry name" value="Spore Coat Polysaccharide Biosynthesis Protein SpsA, Chain A"/>
    <property type="match status" value="1"/>
</dbReference>
<dbReference type="InterPro" id="IPR029044">
    <property type="entry name" value="Nucleotide-diphossugar_trans"/>
</dbReference>
<evidence type="ECO:0000256" key="1">
    <source>
        <dbReference type="ARBA" id="ARBA00004651"/>
    </source>
</evidence>
<dbReference type="InterPro" id="IPR001173">
    <property type="entry name" value="Glyco_trans_2-like"/>
</dbReference>
<dbReference type="OrthoDB" id="9807795at2"/>
<evidence type="ECO:0000256" key="8">
    <source>
        <dbReference type="ARBA" id="ARBA00038152"/>
    </source>
</evidence>
<keyword evidence="3" id="KW-0328">Glycosyltransferase</keyword>
<evidence type="ECO:0000256" key="5">
    <source>
        <dbReference type="ARBA" id="ARBA00022692"/>
    </source>
</evidence>
<evidence type="ECO:0000313" key="11">
    <source>
        <dbReference type="EMBL" id="TCZ55442.1"/>
    </source>
</evidence>
<evidence type="ECO:0000256" key="7">
    <source>
        <dbReference type="ARBA" id="ARBA00023136"/>
    </source>
</evidence>
<dbReference type="PANTHER" id="PTHR48090:SF1">
    <property type="entry name" value="PROPHAGE BACTOPRENOL GLUCOSYL TRANSFERASE HOMOLOG"/>
    <property type="match status" value="1"/>
</dbReference>
<evidence type="ECO:0000256" key="4">
    <source>
        <dbReference type="ARBA" id="ARBA00022679"/>
    </source>
</evidence>
<protein>
    <submittedName>
        <fullName evidence="11">Glycosyltransferase</fullName>
    </submittedName>
</protein>
<organism evidence="11 12">
    <name type="scientific">Roseicella aquatilis</name>
    <dbReference type="NCBI Taxonomy" id="2527868"/>
    <lineage>
        <taxon>Bacteria</taxon>
        <taxon>Pseudomonadati</taxon>
        <taxon>Pseudomonadota</taxon>
        <taxon>Alphaproteobacteria</taxon>
        <taxon>Acetobacterales</taxon>
        <taxon>Roseomonadaceae</taxon>
        <taxon>Roseicella</taxon>
    </lineage>
</organism>
<dbReference type="SUPFAM" id="SSF53448">
    <property type="entry name" value="Nucleotide-diphospho-sugar transferases"/>
    <property type="match status" value="1"/>
</dbReference>
<dbReference type="PANTHER" id="PTHR48090">
    <property type="entry name" value="UNDECAPRENYL-PHOSPHATE 4-DEOXY-4-FORMAMIDO-L-ARABINOSE TRANSFERASE-RELATED"/>
    <property type="match status" value="1"/>
</dbReference>
<evidence type="ECO:0000256" key="9">
    <source>
        <dbReference type="SAM" id="Phobius"/>
    </source>
</evidence>
<sequence length="333" mass="36139">MQAATTSPTTRPGQPSLSVVVPAYNEAEVIHEFQRRLSLVMAGIGLPWEVVYVDDGSSDGTAELLAAMQASHPQIAVVALSRNFGKEAALTAGLDHACGSDAVIVIDADLQDPPEVIPDLVAAWREGGIDVAYAQRRSRAGETWLKKATASAFYRLMQRLGGPVRLPPDTGDFRLMSRRAVDALLQLRERHRFMKGLFAWVGFPSRAVLYDRAPRAAGTTKWNYRRLWALSLEGITSFTTLPLKVATWLGLATATGALVYGGWVVAKALLYGDPVPGYPSLMTVVLLLGGVQLITLGVIGEYLGRIFNETKGRPLYVVGRHLPSSPYRSLPAE</sequence>
<evidence type="ECO:0000256" key="6">
    <source>
        <dbReference type="ARBA" id="ARBA00022989"/>
    </source>
</evidence>
<keyword evidence="2" id="KW-1003">Cell membrane</keyword>
<dbReference type="Pfam" id="PF00535">
    <property type="entry name" value="Glycos_transf_2"/>
    <property type="match status" value="1"/>
</dbReference>
<keyword evidence="4 11" id="KW-0808">Transferase</keyword>
<dbReference type="CDD" id="cd04187">
    <property type="entry name" value="DPM1_like_bac"/>
    <property type="match status" value="1"/>
</dbReference>
<dbReference type="Proteomes" id="UP000295023">
    <property type="component" value="Unassembled WGS sequence"/>
</dbReference>
<keyword evidence="7 9" id="KW-0472">Membrane</keyword>
<keyword evidence="12" id="KW-1185">Reference proteome</keyword>
<dbReference type="FunFam" id="3.90.550.10:FF:000079">
    <property type="entry name" value="Probable glycosyl transferase"/>
    <property type="match status" value="1"/>
</dbReference>
<accession>A0A4R4D6Y3</accession>
<comment type="similarity">
    <text evidence="8">Belongs to the glycosyltransferase 2 family. GtrB subfamily.</text>
</comment>
<evidence type="ECO:0000259" key="10">
    <source>
        <dbReference type="Pfam" id="PF00535"/>
    </source>
</evidence>
<reference evidence="11 12" key="1">
    <citation type="submission" date="2019-03" db="EMBL/GenBank/DDBJ databases">
        <title>Paracraurococcus aquatilis NE82 genome sequence.</title>
        <authorList>
            <person name="Zhao Y."/>
            <person name="Du Z."/>
        </authorList>
    </citation>
    <scope>NUCLEOTIDE SEQUENCE [LARGE SCALE GENOMIC DNA]</scope>
    <source>
        <strain evidence="11 12">NE82</strain>
    </source>
</reference>
<feature type="domain" description="Glycosyltransferase 2-like" evidence="10">
    <location>
        <begin position="18"/>
        <end position="184"/>
    </location>
</feature>
<evidence type="ECO:0000256" key="2">
    <source>
        <dbReference type="ARBA" id="ARBA00022475"/>
    </source>
</evidence>
<dbReference type="EMBL" id="SKBM01000027">
    <property type="protein sequence ID" value="TCZ55442.1"/>
    <property type="molecule type" value="Genomic_DNA"/>
</dbReference>
<dbReference type="AlphaFoldDB" id="A0A4R4D6Y3"/>
<keyword evidence="5 9" id="KW-0812">Transmembrane</keyword>
<dbReference type="RefSeq" id="WP_132294661.1">
    <property type="nucleotide sequence ID" value="NZ_SKBM01000027.1"/>
</dbReference>